<comment type="caution">
    <text evidence="4">The sequence shown here is derived from an EMBL/GenBank/DDBJ whole genome shotgun (WGS) entry which is preliminary data.</text>
</comment>
<feature type="region of interest" description="Disordered" evidence="1">
    <location>
        <begin position="85"/>
        <end position="112"/>
    </location>
</feature>
<proteinExistence type="predicted"/>
<dbReference type="GO" id="GO:0016020">
    <property type="term" value="C:membrane"/>
    <property type="evidence" value="ECO:0007669"/>
    <property type="project" value="InterPro"/>
</dbReference>
<feature type="signal peptide" evidence="2">
    <location>
        <begin position="1"/>
        <end position="24"/>
    </location>
</feature>
<dbReference type="InterPro" id="IPR023614">
    <property type="entry name" value="Porin_dom_sf"/>
</dbReference>
<dbReference type="GO" id="GO:0015288">
    <property type="term" value="F:porin activity"/>
    <property type="evidence" value="ECO:0007669"/>
    <property type="project" value="InterPro"/>
</dbReference>
<sequence length="112" mass="12081">MSHKEHFIMKKILILSLLALPALAAAEVHFYGDLKAGVEASSTQYGSHRISNNGVSDMGSYVGMRGSHPIGGSNDVLWQVEQDTPLGSKTGAKDTWRSRNQGSGETYIGFGR</sequence>
<dbReference type="SUPFAM" id="SSF56935">
    <property type="entry name" value="Porins"/>
    <property type="match status" value="1"/>
</dbReference>
<feature type="chain" id="PRO_5041469193" description="Porin domain-containing protein" evidence="2">
    <location>
        <begin position="25"/>
        <end position="112"/>
    </location>
</feature>
<accession>A0AA36UKB0</accession>
<organism evidence="4 5">
    <name type="scientific">Neisseria macacae ATCC 33926</name>
    <dbReference type="NCBI Taxonomy" id="997348"/>
    <lineage>
        <taxon>Bacteria</taxon>
        <taxon>Pseudomonadati</taxon>
        <taxon>Pseudomonadota</taxon>
        <taxon>Betaproteobacteria</taxon>
        <taxon>Neisseriales</taxon>
        <taxon>Neisseriaceae</taxon>
        <taxon>Neisseria</taxon>
    </lineage>
</organism>
<keyword evidence="2" id="KW-0732">Signal</keyword>
<dbReference type="AlphaFoldDB" id="A0AA36UKB0"/>
<evidence type="ECO:0000313" key="5">
    <source>
        <dbReference type="Proteomes" id="UP000004982"/>
    </source>
</evidence>
<dbReference type="Pfam" id="PF13609">
    <property type="entry name" value="Porin_4"/>
    <property type="match status" value="1"/>
</dbReference>
<name>A0AA36UKB0_9NEIS</name>
<dbReference type="InterPro" id="IPR033900">
    <property type="entry name" value="Gram_neg_porin_domain"/>
</dbReference>
<feature type="domain" description="Porin" evidence="3">
    <location>
        <begin position="16"/>
        <end position="109"/>
    </location>
</feature>
<evidence type="ECO:0000256" key="2">
    <source>
        <dbReference type="SAM" id="SignalP"/>
    </source>
</evidence>
<protein>
    <recommendedName>
        <fullName evidence="3">Porin domain-containing protein</fullName>
    </recommendedName>
</protein>
<dbReference type="EMBL" id="AFQE01000041">
    <property type="protein sequence ID" value="EGQ77572.1"/>
    <property type="molecule type" value="Genomic_DNA"/>
</dbReference>
<gene>
    <name evidence="4" type="ORF">HMPREF9418_0906</name>
</gene>
<evidence type="ECO:0000313" key="4">
    <source>
        <dbReference type="EMBL" id="EGQ77572.1"/>
    </source>
</evidence>
<evidence type="ECO:0000259" key="3">
    <source>
        <dbReference type="Pfam" id="PF13609"/>
    </source>
</evidence>
<dbReference type="Gene3D" id="2.40.160.10">
    <property type="entry name" value="Porin"/>
    <property type="match status" value="1"/>
</dbReference>
<reference evidence="4 5" key="1">
    <citation type="submission" date="2011-05" db="EMBL/GenBank/DDBJ databases">
        <authorList>
            <person name="Muzny D."/>
            <person name="Qin X."/>
            <person name="Deng J."/>
            <person name="Jiang H."/>
            <person name="Liu Y."/>
            <person name="Qu J."/>
            <person name="Song X.-Z."/>
            <person name="Zhang L."/>
            <person name="Thornton R."/>
            <person name="Coyle M."/>
            <person name="Francisco L."/>
            <person name="Jackson L."/>
            <person name="Javaid M."/>
            <person name="Korchina V."/>
            <person name="Kovar C."/>
            <person name="Mata R."/>
            <person name="Mathew T."/>
            <person name="Ngo R."/>
            <person name="Nguyen L."/>
            <person name="Nguyen N."/>
            <person name="Okwuonu G."/>
            <person name="Ongeri F."/>
            <person name="Pham C."/>
            <person name="Simmons D."/>
            <person name="Wilczek-Boney K."/>
            <person name="Hale W."/>
            <person name="Jakkamsetti A."/>
            <person name="Pham P."/>
            <person name="Ruth R."/>
            <person name="San Lucas F."/>
            <person name="Warren J."/>
            <person name="Zhang J."/>
            <person name="Zhao Z."/>
            <person name="Zhou C."/>
            <person name="Zhu D."/>
            <person name="Lee S."/>
            <person name="Bess C."/>
            <person name="Blankenburg K."/>
            <person name="Forbes L."/>
            <person name="Fu Q."/>
            <person name="Gubbala S."/>
            <person name="Hirani K."/>
            <person name="Jayaseelan J.C."/>
            <person name="Lara F."/>
            <person name="Munidasa M."/>
            <person name="Palculict T."/>
            <person name="Patil S."/>
            <person name="Pu L.-L."/>
            <person name="Saada N."/>
            <person name="Tang L."/>
            <person name="Weissenberger G."/>
            <person name="Zhu Y."/>
            <person name="Hemphill L."/>
            <person name="Shang Y."/>
            <person name="Youmans B."/>
            <person name="Ayvaz T."/>
            <person name="Ross M."/>
            <person name="Santibanez J."/>
            <person name="Aqrawi P."/>
            <person name="Gross S."/>
            <person name="Joshi V."/>
            <person name="Fowler G."/>
            <person name="Nazareth L."/>
            <person name="Reid J."/>
            <person name="Worley K."/>
            <person name="Petrosino J."/>
            <person name="Highlander S."/>
            <person name="Gibbs R."/>
        </authorList>
    </citation>
    <scope>NUCLEOTIDE SEQUENCE [LARGE SCALE GENOMIC DNA]</scope>
    <source>
        <strain evidence="4 5">ATCC 33926</strain>
    </source>
</reference>
<dbReference type="Proteomes" id="UP000004982">
    <property type="component" value="Unassembled WGS sequence"/>
</dbReference>
<evidence type="ECO:0000256" key="1">
    <source>
        <dbReference type="SAM" id="MobiDB-lite"/>
    </source>
</evidence>